<proteinExistence type="predicted"/>
<gene>
    <name evidence="8" type="ORF">STAS_34137</name>
</gene>
<organism evidence="8 9">
    <name type="scientific">Striga asiatica</name>
    <name type="common">Asiatic witchweed</name>
    <name type="synonym">Buchnera asiatica</name>
    <dbReference type="NCBI Taxonomy" id="4170"/>
    <lineage>
        <taxon>Eukaryota</taxon>
        <taxon>Viridiplantae</taxon>
        <taxon>Streptophyta</taxon>
        <taxon>Embryophyta</taxon>
        <taxon>Tracheophyta</taxon>
        <taxon>Spermatophyta</taxon>
        <taxon>Magnoliopsida</taxon>
        <taxon>eudicotyledons</taxon>
        <taxon>Gunneridae</taxon>
        <taxon>Pentapetalae</taxon>
        <taxon>asterids</taxon>
        <taxon>lamiids</taxon>
        <taxon>Lamiales</taxon>
        <taxon>Orobanchaceae</taxon>
        <taxon>Buchnereae</taxon>
        <taxon>Striga</taxon>
    </lineage>
</organism>
<dbReference type="PANTHER" id="PTHR31265">
    <property type="entry name" value="OS02G0527500 PROTEIN-RELATED"/>
    <property type="match status" value="1"/>
</dbReference>
<accession>A0A5A7RGQ5</accession>
<evidence type="ECO:0000256" key="2">
    <source>
        <dbReference type="ARBA" id="ARBA00004613"/>
    </source>
</evidence>
<name>A0A5A7RGQ5_STRAF</name>
<evidence type="ECO:0000256" key="5">
    <source>
        <dbReference type="ARBA" id="ARBA00023180"/>
    </source>
</evidence>
<dbReference type="EMBL" id="BKCP01012736">
    <property type="protein sequence ID" value="GER56407.1"/>
    <property type="molecule type" value="Genomic_DNA"/>
</dbReference>
<keyword evidence="3" id="KW-0964">Secreted</keyword>
<dbReference type="GO" id="GO:0005576">
    <property type="term" value="C:extracellular region"/>
    <property type="evidence" value="ECO:0007669"/>
    <property type="project" value="UniProtKB-SubCell"/>
</dbReference>
<evidence type="ECO:0000313" key="8">
    <source>
        <dbReference type="EMBL" id="GER56407.1"/>
    </source>
</evidence>
<feature type="signal peptide" evidence="6">
    <location>
        <begin position="1"/>
        <end position="22"/>
    </location>
</feature>
<reference evidence="9" key="1">
    <citation type="journal article" date="2019" name="Curr. Biol.">
        <title>Genome Sequence of Striga asiatica Provides Insight into the Evolution of Plant Parasitism.</title>
        <authorList>
            <person name="Yoshida S."/>
            <person name="Kim S."/>
            <person name="Wafula E.K."/>
            <person name="Tanskanen J."/>
            <person name="Kim Y.M."/>
            <person name="Honaas L."/>
            <person name="Yang Z."/>
            <person name="Spallek T."/>
            <person name="Conn C.E."/>
            <person name="Ichihashi Y."/>
            <person name="Cheong K."/>
            <person name="Cui S."/>
            <person name="Der J.P."/>
            <person name="Gundlach H."/>
            <person name="Jiao Y."/>
            <person name="Hori C."/>
            <person name="Ishida J.K."/>
            <person name="Kasahara H."/>
            <person name="Kiba T."/>
            <person name="Kim M.S."/>
            <person name="Koo N."/>
            <person name="Laohavisit A."/>
            <person name="Lee Y.H."/>
            <person name="Lumba S."/>
            <person name="McCourt P."/>
            <person name="Mortimer J.C."/>
            <person name="Mutuku J.M."/>
            <person name="Nomura T."/>
            <person name="Sasaki-Sekimoto Y."/>
            <person name="Seto Y."/>
            <person name="Wang Y."/>
            <person name="Wakatake T."/>
            <person name="Sakakibara H."/>
            <person name="Demura T."/>
            <person name="Yamaguchi S."/>
            <person name="Yoneyama K."/>
            <person name="Manabe R.I."/>
            <person name="Nelson D.C."/>
            <person name="Schulman A.H."/>
            <person name="Timko M.P."/>
            <person name="dePamphilis C.W."/>
            <person name="Choi D."/>
            <person name="Shirasu K."/>
        </authorList>
    </citation>
    <scope>NUCLEOTIDE SEQUENCE [LARGE SCALE GENOMIC DNA]</scope>
    <source>
        <strain evidence="9">cv. UVA1</strain>
    </source>
</reference>
<dbReference type="AlphaFoldDB" id="A0A5A7RGQ5"/>
<feature type="chain" id="PRO_5022908869" description="DUF642 domain-containing protein" evidence="6">
    <location>
        <begin position="23"/>
        <end position="480"/>
    </location>
</feature>
<dbReference type="PANTHER" id="PTHR31265:SF28">
    <property type="entry name" value="EMB|CAB87702.1"/>
    <property type="match status" value="1"/>
</dbReference>
<dbReference type="Pfam" id="PF04862">
    <property type="entry name" value="DUF642"/>
    <property type="match status" value="2"/>
</dbReference>
<evidence type="ECO:0000313" key="9">
    <source>
        <dbReference type="Proteomes" id="UP000325081"/>
    </source>
</evidence>
<dbReference type="OrthoDB" id="1895088at2759"/>
<evidence type="ECO:0000256" key="6">
    <source>
        <dbReference type="SAM" id="SignalP"/>
    </source>
</evidence>
<keyword evidence="9" id="KW-1185">Reference proteome</keyword>
<evidence type="ECO:0000256" key="4">
    <source>
        <dbReference type="ARBA" id="ARBA00022729"/>
    </source>
</evidence>
<comment type="caution">
    <text evidence="8">The sequence shown here is derived from an EMBL/GenBank/DDBJ whole genome shotgun (WGS) entry which is preliminary data.</text>
</comment>
<dbReference type="InterPro" id="IPR006946">
    <property type="entry name" value="DGR2-like_dom"/>
</dbReference>
<evidence type="ECO:0000256" key="1">
    <source>
        <dbReference type="ARBA" id="ARBA00004196"/>
    </source>
</evidence>
<dbReference type="InterPro" id="IPR052437">
    <property type="entry name" value="Pectin_Meth_Modulator"/>
</dbReference>
<protein>
    <recommendedName>
        <fullName evidence="7">DUF642 domain-containing protein</fullName>
    </recommendedName>
</protein>
<feature type="domain" description="DUF642" evidence="7">
    <location>
        <begin position="34"/>
        <end position="203"/>
    </location>
</feature>
<sequence>MEHSFKLRQTMFLCMTISYAAAGIMNPSSSLTEILHNPDFENITANGTSQFLLLNRTNTIPGWSFSGAVYYVTSGNNLSFNGGHAIQLGENGTINQTISGTNDVLDYVLSFNLAAVNDDCAQDNRTAVNVTVKARYSYNERSKVFYLGRDFSRNFWEANALYLGQLGMGTMDYINIEIKNVAANHSGNNVTSCGPMVDAFTVKRNFMPRWYDGTLLSNGDFEVGPSFIKNSSEGILLMNDQEQELNSPLQEWNILGTIKYIDSKHYKVPHGKAAIELLSGSPSGVQVDLNLPTTLTYTLNFTLGDANDSCIGDLVLFLEIGQNVHNFVMSSNGTGSVYRHFVTFNARPSGKTSIVFYSMNETRTSDGVLCGPVLDNVVLIGSNAERVMKLMFTMFITLGLNHAHVAVDVCQLSFVADARNRGLPPPGNPSSLPSERLHTIIILIRRSPPHIRHLCATRRSASFFAWKNGDEVDGNHTRLS</sequence>
<comment type="subcellular location">
    <subcellularLocation>
        <location evidence="1">Cell envelope</location>
    </subcellularLocation>
    <subcellularLocation>
        <location evidence="2">Secreted</location>
    </subcellularLocation>
</comment>
<evidence type="ECO:0000256" key="3">
    <source>
        <dbReference type="ARBA" id="ARBA00022525"/>
    </source>
</evidence>
<evidence type="ECO:0000259" key="7">
    <source>
        <dbReference type="Pfam" id="PF04862"/>
    </source>
</evidence>
<dbReference type="Proteomes" id="UP000325081">
    <property type="component" value="Unassembled WGS sequence"/>
</dbReference>
<keyword evidence="5" id="KW-0325">Glycoprotein</keyword>
<feature type="domain" description="DUF642" evidence="7">
    <location>
        <begin position="215"/>
        <end position="378"/>
    </location>
</feature>
<keyword evidence="4 6" id="KW-0732">Signal</keyword>